<reference evidence="17 18" key="1">
    <citation type="journal article" date="2023" name="Life. Sci Alliance">
        <title>Evolutionary insights into 3D genome organization and epigenetic landscape of Vigna mungo.</title>
        <authorList>
            <person name="Junaid A."/>
            <person name="Singh B."/>
            <person name="Bhatia S."/>
        </authorList>
    </citation>
    <scope>NUCLEOTIDE SEQUENCE [LARGE SCALE GENOMIC DNA]</scope>
    <source>
        <strain evidence="17">Urdbean</strain>
    </source>
</reference>
<dbReference type="GO" id="GO:0046274">
    <property type="term" value="P:lignin catabolic process"/>
    <property type="evidence" value="ECO:0007669"/>
    <property type="project" value="UniProtKB-KW"/>
</dbReference>
<evidence type="ECO:0000256" key="1">
    <source>
        <dbReference type="ARBA" id="ARBA00000349"/>
    </source>
</evidence>
<keyword evidence="10" id="KW-0560">Oxidoreductase</keyword>
<evidence type="ECO:0000256" key="2">
    <source>
        <dbReference type="ARBA" id="ARBA00001935"/>
    </source>
</evidence>
<sequence>MLRNPWADGPSYVTQCPIQPGGSYTYRFTIQNQEGTLWWHAHTGFLRATVYGAFIIYPKLGSPYPFSMPKKEFPLLLETVRVPVDAGETILLRIINSALNQELFFAIANHRMTVVATDAAYTKPFTTNVLMIGPGQTINVLVTADQTPGRYYMAARAYQTAMNAAFDNTTTTAILEYKSASCGKRNGQLPRPILPVLPAFNDTATATAYTAGIRGLSKINVFTRVDVSLYFVVGLGLINCTNPNSPRCQGPNGTRFTASINNNSFVLPTTTSLMQAYYQGIPGVFTTDFPPVPPLQFNYTGNVPRGLWTPARGTKLFKVKYGSHLQIVLQDTSIVTTEDHPMHVHGFHFFVVGSGFGNFNPATDPARFNLVDPPVRNTIGTPPGGWVAIRFVADNPGNNIISTPINVLNLSALWTYL</sequence>
<dbReference type="EC" id="1.10.3.2" evidence="5"/>
<evidence type="ECO:0000313" key="17">
    <source>
        <dbReference type="EMBL" id="WVY89188.1"/>
    </source>
</evidence>
<evidence type="ECO:0000256" key="5">
    <source>
        <dbReference type="ARBA" id="ARBA00012297"/>
    </source>
</evidence>
<dbReference type="CDD" id="cd13875">
    <property type="entry name" value="CuRO_2_LCC_plant"/>
    <property type="match status" value="1"/>
</dbReference>
<dbReference type="GO" id="GO:0048046">
    <property type="term" value="C:apoplast"/>
    <property type="evidence" value="ECO:0007669"/>
    <property type="project" value="UniProtKB-SubCell"/>
</dbReference>
<dbReference type="SUPFAM" id="SSF49503">
    <property type="entry name" value="Cupredoxins"/>
    <property type="match status" value="3"/>
</dbReference>
<dbReference type="InterPro" id="IPR008972">
    <property type="entry name" value="Cupredoxin"/>
</dbReference>
<dbReference type="InterPro" id="IPR001117">
    <property type="entry name" value="Cu-oxidase_2nd"/>
</dbReference>
<feature type="domain" description="Plastocyanin-like" evidence="14">
    <location>
        <begin position="79"/>
        <end position="179"/>
    </location>
</feature>
<dbReference type="InterPro" id="IPR011707">
    <property type="entry name" value="Cu-oxidase-like_N"/>
</dbReference>
<evidence type="ECO:0000259" key="14">
    <source>
        <dbReference type="Pfam" id="PF00394"/>
    </source>
</evidence>
<evidence type="ECO:0000256" key="11">
    <source>
        <dbReference type="ARBA" id="ARBA00023008"/>
    </source>
</evidence>
<evidence type="ECO:0000256" key="8">
    <source>
        <dbReference type="ARBA" id="ARBA00022723"/>
    </source>
</evidence>
<keyword evidence="12" id="KW-0325">Glycoprotein</keyword>
<keyword evidence="18" id="KW-1185">Reference proteome</keyword>
<dbReference type="GO" id="GO:0052716">
    <property type="term" value="F:hydroquinone:oxygen oxidoreductase activity"/>
    <property type="evidence" value="ECO:0007669"/>
    <property type="project" value="UniProtKB-EC"/>
</dbReference>
<evidence type="ECO:0000259" key="15">
    <source>
        <dbReference type="Pfam" id="PF07731"/>
    </source>
</evidence>
<accession>A0AAQ3RDK3</accession>
<evidence type="ECO:0000313" key="18">
    <source>
        <dbReference type="Proteomes" id="UP001374535"/>
    </source>
</evidence>
<dbReference type="PANTHER" id="PTHR11709">
    <property type="entry name" value="MULTI-COPPER OXIDASE"/>
    <property type="match status" value="1"/>
</dbReference>
<keyword evidence="8" id="KW-0479">Metal-binding</keyword>
<dbReference type="Gene3D" id="2.60.40.420">
    <property type="entry name" value="Cupredoxins - blue copper proteins"/>
    <property type="match status" value="3"/>
</dbReference>
<dbReference type="InterPro" id="IPR045087">
    <property type="entry name" value="Cu-oxidase_fam"/>
</dbReference>
<protein>
    <recommendedName>
        <fullName evidence="5">laccase</fullName>
        <ecNumber evidence="5">1.10.3.2</ecNumber>
    </recommendedName>
</protein>
<comment type="similarity">
    <text evidence="4">Belongs to the multicopper oxidase family.</text>
</comment>
<evidence type="ECO:0000256" key="6">
    <source>
        <dbReference type="ARBA" id="ARBA00022523"/>
    </source>
</evidence>
<dbReference type="Pfam" id="PF07732">
    <property type="entry name" value="Cu-oxidase_3"/>
    <property type="match status" value="1"/>
</dbReference>
<evidence type="ECO:0000259" key="16">
    <source>
        <dbReference type="Pfam" id="PF07732"/>
    </source>
</evidence>
<feature type="domain" description="Plastocyanin-like" evidence="15">
    <location>
        <begin position="288"/>
        <end position="398"/>
    </location>
</feature>
<keyword evidence="9" id="KW-0677">Repeat</keyword>
<evidence type="ECO:0000256" key="4">
    <source>
        <dbReference type="ARBA" id="ARBA00010609"/>
    </source>
</evidence>
<comment type="cofactor">
    <cofactor evidence="2">
        <name>Cu cation</name>
        <dbReference type="ChEBI" id="CHEBI:23378"/>
    </cofactor>
</comment>
<dbReference type="EMBL" id="CP144690">
    <property type="protein sequence ID" value="WVY89188.1"/>
    <property type="molecule type" value="Genomic_DNA"/>
</dbReference>
<dbReference type="Proteomes" id="UP001374535">
    <property type="component" value="Chromosome 11"/>
</dbReference>
<keyword evidence="13" id="KW-0439">Lignin degradation</keyword>
<dbReference type="PANTHER" id="PTHR11709:SF68">
    <property type="entry name" value="LACCASE-13"/>
    <property type="match status" value="1"/>
</dbReference>
<comment type="subcellular location">
    <subcellularLocation>
        <location evidence="3">Secreted</location>
        <location evidence="3">Extracellular space</location>
        <location evidence="3">Apoplast</location>
    </subcellularLocation>
</comment>
<dbReference type="Pfam" id="PF07731">
    <property type="entry name" value="Cu-oxidase_2"/>
    <property type="match status" value="1"/>
</dbReference>
<keyword evidence="11" id="KW-0186">Copper</keyword>
<evidence type="ECO:0000256" key="3">
    <source>
        <dbReference type="ARBA" id="ARBA00004271"/>
    </source>
</evidence>
<evidence type="ECO:0000256" key="9">
    <source>
        <dbReference type="ARBA" id="ARBA00022737"/>
    </source>
</evidence>
<gene>
    <name evidence="17" type="ORF">V8G54_034702</name>
</gene>
<evidence type="ECO:0000256" key="10">
    <source>
        <dbReference type="ARBA" id="ARBA00023002"/>
    </source>
</evidence>
<keyword evidence="7" id="KW-0964">Secreted</keyword>
<comment type="catalytic activity">
    <reaction evidence="1">
        <text>4 hydroquinone + O2 = 4 benzosemiquinone + 2 H2O</text>
        <dbReference type="Rhea" id="RHEA:11276"/>
        <dbReference type="ChEBI" id="CHEBI:15377"/>
        <dbReference type="ChEBI" id="CHEBI:15379"/>
        <dbReference type="ChEBI" id="CHEBI:17594"/>
        <dbReference type="ChEBI" id="CHEBI:17977"/>
        <dbReference type="EC" id="1.10.3.2"/>
    </reaction>
</comment>
<name>A0AAQ3RDK3_VIGMU</name>
<dbReference type="InterPro" id="IPR011706">
    <property type="entry name" value="Cu-oxidase_C"/>
</dbReference>
<organism evidence="17 18">
    <name type="scientific">Vigna mungo</name>
    <name type="common">Black gram</name>
    <name type="synonym">Phaseolus mungo</name>
    <dbReference type="NCBI Taxonomy" id="3915"/>
    <lineage>
        <taxon>Eukaryota</taxon>
        <taxon>Viridiplantae</taxon>
        <taxon>Streptophyta</taxon>
        <taxon>Embryophyta</taxon>
        <taxon>Tracheophyta</taxon>
        <taxon>Spermatophyta</taxon>
        <taxon>Magnoliopsida</taxon>
        <taxon>eudicotyledons</taxon>
        <taxon>Gunneridae</taxon>
        <taxon>Pentapetalae</taxon>
        <taxon>rosids</taxon>
        <taxon>fabids</taxon>
        <taxon>Fabales</taxon>
        <taxon>Fabaceae</taxon>
        <taxon>Papilionoideae</taxon>
        <taxon>50 kb inversion clade</taxon>
        <taxon>NPAAA clade</taxon>
        <taxon>indigoferoid/millettioid clade</taxon>
        <taxon>Phaseoleae</taxon>
        <taxon>Vigna</taxon>
    </lineage>
</organism>
<dbReference type="AlphaFoldDB" id="A0AAQ3RDK3"/>
<evidence type="ECO:0000256" key="7">
    <source>
        <dbReference type="ARBA" id="ARBA00022525"/>
    </source>
</evidence>
<dbReference type="InterPro" id="IPR034285">
    <property type="entry name" value="CuRO_2_LCC"/>
</dbReference>
<proteinExistence type="inferred from homology"/>
<dbReference type="GO" id="GO:0005507">
    <property type="term" value="F:copper ion binding"/>
    <property type="evidence" value="ECO:0007669"/>
    <property type="project" value="InterPro"/>
</dbReference>
<dbReference type="Pfam" id="PF00394">
    <property type="entry name" value="Cu-oxidase"/>
    <property type="match status" value="1"/>
</dbReference>
<evidence type="ECO:0000256" key="12">
    <source>
        <dbReference type="ARBA" id="ARBA00023180"/>
    </source>
</evidence>
<feature type="domain" description="Plastocyanin-like" evidence="16">
    <location>
        <begin position="3"/>
        <end position="59"/>
    </location>
</feature>
<evidence type="ECO:0000256" key="13">
    <source>
        <dbReference type="ARBA" id="ARBA00023185"/>
    </source>
</evidence>
<keyword evidence="6" id="KW-0052">Apoplast</keyword>